<comment type="caution">
    <text evidence="4">The sequence shown here is derived from an EMBL/GenBank/DDBJ whole genome shotgun (WGS) entry which is preliminary data.</text>
</comment>
<dbReference type="EMBL" id="AUXW01000167">
    <property type="protein sequence ID" value="KKE82241.1"/>
    <property type="molecule type" value="Genomic_DNA"/>
</dbReference>
<dbReference type="PANTHER" id="PTHR42951:SF4">
    <property type="entry name" value="ACYL-COENZYME A THIOESTERASE MBLAC2"/>
    <property type="match status" value="1"/>
</dbReference>
<organism evidence="4 5">
    <name type="scientific">Pseudoalteromonas luteoviolacea S4054</name>
    <dbReference type="NCBI Taxonomy" id="1129367"/>
    <lineage>
        <taxon>Bacteria</taxon>
        <taxon>Pseudomonadati</taxon>
        <taxon>Pseudomonadota</taxon>
        <taxon>Gammaproteobacteria</taxon>
        <taxon>Alteromonadales</taxon>
        <taxon>Pseudoalteromonadaceae</taxon>
        <taxon>Pseudoalteromonas</taxon>
    </lineage>
</organism>
<dbReference type="InterPro" id="IPR001279">
    <property type="entry name" value="Metallo-B-lactamas"/>
</dbReference>
<accession>A0A0F6A8S1</accession>
<dbReference type="Proteomes" id="UP000033434">
    <property type="component" value="Unassembled WGS sequence"/>
</dbReference>
<dbReference type="Gene3D" id="3.60.15.10">
    <property type="entry name" value="Ribonuclease Z/Hydroxyacylglutathione hydrolase-like"/>
    <property type="match status" value="1"/>
</dbReference>
<evidence type="ECO:0000256" key="2">
    <source>
        <dbReference type="SAM" id="SignalP"/>
    </source>
</evidence>
<dbReference type="RefSeq" id="WP_052961060.1">
    <property type="nucleotide sequence ID" value="NZ_AUXW01000167.1"/>
</dbReference>
<dbReference type="PANTHER" id="PTHR42951">
    <property type="entry name" value="METALLO-BETA-LACTAMASE DOMAIN-CONTAINING"/>
    <property type="match status" value="1"/>
</dbReference>
<proteinExistence type="inferred from homology"/>
<reference evidence="4 5" key="1">
    <citation type="journal article" date="2015" name="BMC Genomics">
        <title>Genome mining reveals unlocked bioactive potential of marine Gram-negative bacteria.</title>
        <authorList>
            <person name="Machado H."/>
            <person name="Sonnenschein E.C."/>
            <person name="Melchiorsen J."/>
            <person name="Gram L."/>
        </authorList>
    </citation>
    <scope>NUCLEOTIDE SEQUENCE [LARGE SCALE GENOMIC DNA]</scope>
    <source>
        <strain evidence="4 5">S4054</strain>
    </source>
</reference>
<dbReference type="PATRIC" id="fig|1129367.4.peg.3918"/>
<dbReference type="InterPro" id="IPR050855">
    <property type="entry name" value="NDM-1-like"/>
</dbReference>
<gene>
    <name evidence="4" type="ORF">N479_19275</name>
</gene>
<protein>
    <recommendedName>
        <fullName evidence="3">Metallo-beta-lactamase domain-containing protein</fullName>
    </recommendedName>
</protein>
<dbReference type="AlphaFoldDB" id="A0A0F6A8S1"/>
<comment type="similarity">
    <text evidence="1">Belongs to the metallo-beta-lactamase superfamily. Class-B beta-lactamase family.</text>
</comment>
<feature type="domain" description="Metallo-beta-lactamase" evidence="3">
    <location>
        <begin position="80"/>
        <end position="248"/>
    </location>
</feature>
<evidence type="ECO:0000256" key="1">
    <source>
        <dbReference type="ARBA" id="ARBA00005250"/>
    </source>
</evidence>
<dbReference type="PROSITE" id="PS51257">
    <property type="entry name" value="PROKAR_LIPOPROTEIN"/>
    <property type="match status" value="1"/>
</dbReference>
<dbReference type="SMART" id="SM00849">
    <property type="entry name" value="Lactamase_B"/>
    <property type="match status" value="1"/>
</dbReference>
<dbReference type="InterPro" id="IPR036866">
    <property type="entry name" value="RibonucZ/Hydroxyglut_hydro"/>
</dbReference>
<sequence length="322" mass="36550">MKACISLLLLLLSGCSIHTKHTINTHSMNEVSPPNTALAKLKWHHGAQNCEASQATAHDIYHHDASTYIIRQSKCLTYEAPFIYVLVGQQAILILDMGALGERTSYNLYQTLEKLLGKKQLSKKELLIIHSHGHSDHYQGDWAFDSQPNTTLIRPSKAALQAYFKFKRWPDEQALIDLGGRTLTILPTPGHQEESLSIYDPQNKWLLTGDTLYPGYIYVKDWNAYKYSINKLSQFAKDNAVSAILGAHIEMKNVPKQYYPIGSTYQPNEASLDLSVEKLHALNSVLKANESPTELIFDSFIIKPMNFFQRTLNNIVRWFQAK</sequence>
<feature type="signal peptide" evidence="2">
    <location>
        <begin position="1"/>
        <end position="19"/>
    </location>
</feature>
<keyword evidence="2" id="KW-0732">Signal</keyword>
<evidence type="ECO:0000313" key="4">
    <source>
        <dbReference type="EMBL" id="KKE82241.1"/>
    </source>
</evidence>
<dbReference type="SUPFAM" id="SSF56281">
    <property type="entry name" value="Metallo-hydrolase/oxidoreductase"/>
    <property type="match status" value="1"/>
</dbReference>
<evidence type="ECO:0000313" key="5">
    <source>
        <dbReference type="Proteomes" id="UP000033434"/>
    </source>
</evidence>
<feature type="chain" id="PRO_5002499601" description="Metallo-beta-lactamase domain-containing protein" evidence="2">
    <location>
        <begin position="20"/>
        <end position="322"/>
    </location>
</feature>
<evidence type="ECO:0000259" key="3">
    <source>
        <dbReference type="SMART" id="SM00849"/>
    </source>
</evidence>
<name>A0A0F6A8S1_9GAMM</name>
<dbReference type="GO" id="GO:0017001">
    <property type="term" value="P:antibiotic catabolic process"/>
    <property type="evidence" value="ECO:0007669"/>
    <property type="project" value="UniProtKB-ARBA"/>
</dbReference>
<dbReference type="Pfam" id="PF00753">
    <property type="entry name" value="Lactamase_B"/>
    <property type="match status" value="1"/>
</dbReference>